<comment type="caution">
    <text evidence="2">The sequence shown here is derived from an EMBL/GenBank/DDBJ whole genome shotgun (WGS) entry which is preliminary data.</text>
</comment>
<dbReference type="Proteomes" id="UP000029736">
    <property type="component" value="Unassembled WGS sequence"/>
</dbReference>
<dbReference type="PANTHER" id="PTHR30595:SF6">
    <property type="entry name" value="SCHLAFEN ALBA-2 DOMAIN-CONTAINING PROTEIN"/>
    <property type="match status" value="1"/>
</dbReference>
<dbReference type="Pfam" id="PF04326">
    <property type="entry name" value="SLFN_AlbA_2"/>
    <property type="match status" value="1"/>
</dbReference>
<dbReference type="AlphaFoldDB" id="A0A098S3C2"/>
<evidence type="ECO:0000313" key="3">
    <source>
        <dbReference type="Proteomes" id="UP000029736"/>
    </source>
</evidence>
<dbReference type="PANTHER" id="PTHR30595">
    <property type="entry name" value="GLPR-RELATED TRANSCRIPTIONAL REPRESSOR"/>
    <property type="match status" value="1"/>
</dbReference>
<accession>A0A098S3C2</accession>
<proteinExistence type="predicted"/>
<evidence type="ECO:0000259" key="1">
    <source>
        <dbReference type="Pfam" id="PF04326"/>
    </source>
</evidence>
<evidence type="ECO:0000313" key="2">
    <source>
        <dbReference type="EMBL" id="KGE85702.1"/>
    </source>
</evidence>
<sequence length="392" mass="43758">MIDQKQLYEMIQSPEESWRLEKTVSQTDSKKFGEAICAFANDLPGEDQPGYLLIGVSPDNTVAGLKLDESIEQRLLDFSKDGRIIPAPTILTKIFHLLGGDVCVAEVMPSSLPPVRFNGKICVRKGPRKDYATEQEEKILIEKRNQKGATYDVQPCIGSTLQDLDTNGFLLGYLPLAIDADTLAANNRSIQLQLGSLQFYSPRYDAPTHAGILMFGKNPRFFIPGASIQYVRFDGTELYDDDVAEKTFEGDFLTQFGQLKSFINNNIVSSHLPELGVAYEYNYPAKALEELVFNALIHNDYTVNAPIKIYQFTNRIEITNNGGLYGNARNDFPNNNDYRNPVLSGAAKILGFVNRFGVGIQRAKKALEQNGNPEPEFITDQTGRFAVKIFSK</sequence>
<organism evidence="2 3">
    <name type="scientific">Phaeodactylibacter xiamenensis</name>
    <dbReference type="NCBI Taxonomy" id="1524460"/>
    <lineage>
        <taxon>Bacteria</taxon>
        <taxon>Pseudomonadati</taxon>
        <taxon>Bacteroidota</taxon>
        <taxon>Saprospiria</taxon>
        <taxon>Saprospirales</taxon>
        <taxon>Haliscomenobacteraceae</taxon>
        <taxon>Phaeodactylibacter</taxon>
    </lineage>
</organism>
<dbReference type="Gene3D" id="3.30.950.30">
    <property type="entry name" value="Schlafen, AAA domain"/>
    <property type="match status" value="1"/>
</dbReference>
<dbReference type="Pfam" id="PF13749">
    <property type="entry name" value="HATPase_c_4"/>
    <property type="match status" value="1"/>
</dbReference>
<dbReference type="EMBL" id="JPOS01000084">
    <property type="protein sequence ID" value="KGE85702.1"/>
    <property type="molecule type" value="Genomic_DNA"/>
</dbReference>
<dbReference type="OrthoDB" id="9807907at2"/>
<reference evidence="2 3" key="1">
    <citation type="journal article" date="2014" name="Int. J. Syst. Evol. Microbiol.">
        <title>Phaeodactylibacter xiamenensis gen. nov., sp. nov., a member of the family Saprospiraceae isolated from the marine alga Phaeodactylum tricornutum.</title>
        <authorList>
            <person name="Chen Z.Jr."/>
            <person name="Lei X."/>
            <person name="Lai Q."/>
            <person name="Li Y."/>
            <person name="Zhang B."/>
            <person name="Zhang J."/>
            <person name="Zhang H."/>
            <person name="Yang L."/>
            <person name="Zheng W."/>
            <person name="Tian Y."/>
            <person name="Yu Z."/>
            <person name="Xu H.Jr."/>
            <person name="Zheng T."/>
        </authorList>
    </citation>
    <scope>NUCLEOTIDE SEQUENCE [LARGE SCALE GENOMIC DNA]</scope>
    <source>
        <strain evidence="2 3">KD52</strain>
    </source>
</reference>
<dbReference type="STRING" id="1524460.IX84_26895"/>
<keyword evidence="3" id="KW-1185">Reference proteome</keyword>
<name>A0A098S3C2_9BACT</name>
<dbReference type="InterPro" id="IPR038461">
    <property type="entry name" value="Schlafen_AlbA_2_dom_sf"/>
</dbReference>
<gene>
    <name evidence="2" type="ORF">IX84_26895</name>
</gene>
<dbReference type="InterPro" id="IPR007421">
    <property type="entry name" value="Schlafen_AlbA_2_dom"/>
</dbReference>
<protein>
    <recommendedName>
        <fullName evidence="1">Schlafen AlbA-2 domain-containing protein</fullName>
    </recommendedName>
</protein>
<dbReference type="Gene3D" id="3.30.565.60">
    <property type="match status" value="1"/>
</dbReference>
<dbReference type="RefSeq" id="WP_044227802.1">
    <property type="nucleotide sequence ID" value="NZ_JBKAGJ010000003.1"/>
</dbReference>
<feature type="domain" description="Schlafen AlbA-2" evidence="1">
    <location>
        <begin position="22"/>
        <end position="130"/>
    </location>
</feature>
<dbReference type="InterPro" id="IPR038475">
    <property type="entry name" value="RecG_C_sf"/>
</dbReference>